<evidence type="ECO:0000313" key="3">
    <source>
        <dbReference type="EMBL" id="TDG24230.1"/>
    </source>
</evidence>
<dbReference type="OrthoDB" id="8526020at2"/>
<dbReference type="Pfam" id="PF11306">
    <property type="entry name" value="DUF3108"/>
    <property type="match status" value="1"/>
</dbReference>
<feature type="compositionally biased region" description="Low complexity" evidence="1">
    <location>
        <begin position="433"/>
        <end position="494"/>
    </location>
</feature>
<feature type="region of interest" description="Disordered" evidence="1">
    <location>
        <begin position="73"/>
        <end position="171"/>
    </location>
</feature>
<feature type="compositionally biased region" description="Low complexity" evidence="1">
    <location>
        <begin position="113"/>
        <end position="156"/>
    </location>
</feature>
<dbReference type="InterPro" id="IPR021457">
    <property type="entry name" value="DUF3108"/>
</dbReference>
<feature type="compositionally biased region" description="Low complexity" evidence="1">
    <location>
        <begin position="388"/>
        <end position="401"/>
    </location>
</feature>
<dbReference type="RefSeq" id="WP_133195074.1">
    <property type="nucleotide sequence ID" value="NZ_JBHUCW010000018.1"/>
</dbReference>
<comment type="caution">
    <text evidence="3">The sequence shown here is derived from an EMBL/GenBank/DDBJ whole genome shotgun (WGS) entry which is preliminary data.</text>
</comment>
<keyword evidence="4" id="KW-1185">Reference proteome</keyword>
<feature type="compositionally biased region" description="Pro residues" evidence="1">
    <location>
        <begin position="495"/>
        <end position="507"/>
    </location>
</feature>
<dbReference type="EMBL" id="SMRP01000004">
    <property type="protein sequence ID" value="TDG24230.1"/>
    <property type="molecule type" value="Genomic_DNA"/>
</dbReference>
<feature type="compositionally biased region" description="Low complexity" evidence="1">
    <location>
        <begin position="75"/>
        <end position="100"/>
    </location>
</feature>
<protein>
    <submittedName>
        <fullName evidence="3">DUF3108 domain-containing protein</fullName>
    </submittedName>
</protein>
<proteinExistence type="predicted"/>
<organism evidence="3 4">
    <name type="scientific">Paraburkholderia silviterrae</name>
    <dbReference type="NCBI Taxonomy" id="2528715"/>
    <lineage>
        <taxon>Bacteria</taxon>
        <taxon>Pseudomonadati</taxon>
        <taxon>Pseudomonadota</taxon>
        <taxon>Betaproteobacteria</taxon>
        <taxon>Burkholderiales</taxon>
        <taxon>Burkholderiaceae</taxon>
        <taxon>Paraburkholderia</taxon>
    </lineage>
</organism>
<accession>A0A4R5MBQ8</accession>
<reference evidence="3 4" key="1">
    <citation type="submission" date="2019-03" db="EMBL/GenBank/DDBJ databases">
        <title>Paraburkholderia sp. 4M-K11, isolated from subtropical forest soil.</title>
        <authorList>
            <person name="Gao Z.-H."/>
            <person name="Qiu L.-H."/>
        </authorList>
    </citation>
    <scope>NUCLEOTIDE SEQUENCE [LARGE SCALE GENOMIC DNA]</scope>
    <source>
        <strain evidence="3 4">4M-K11</strain>
    </source>
</reference>
<keyword evidence="2" id="KW-0812">Transmembrane</keyword>
<evidence type="ECO:0000256" key="2">
    <source>
        <dbReference type="SAM" id="Phobius"/>
    </source>
</evidence>
<gene>
    <name evidence="3" type="ORF">EYW47_12125</name>
</gene>
<evidence type="ECO:0000256" key="1">
    <source>
        <dbReference type="SAM" id="MobiDB-lite"/>
    </source>
</evidence>
<feature type="transmembrane region" description="Helical" evidence="2">
    <location>
        <begin position="23"/>
        <end position="45"/>
    </location>
</feature>
<keyword evidence="2" id="KW-1133">Transmembrane helix</keyword>
<dbReference type="AlphaFoldDB" id="A0A4R5MBQ8"/>
<name>A0A4R5MBQ8_9BURK</name>
<sequence>MSTSAADRQADRARPAPPRRSRAWRWAAVFVAVSALHWLAAEWFARHHGAPPPLAPVRVPVQVALLKPERIEQQARPAASAPAKAKPAAPARPKRATSAPHTLQAIAPPAPHPKVAAAPEAPQAASSPSTETAPASAANGASGAAATAAPGNGSNPSAQAQQASHGVKFSVPPSGELQYDTFFNGARNQPGTIHWKSDGKRYEMVVSVPLPFVGTFSWTSRGHVDAFGLAPDQYIEKRGRRPEDFTIFNRHEKQIVFTRTPNSLALPDGAQDRFSMVMQLASLVRGNPDAYKPGVTREFYVADNDSGETWPITTIGDETVSTDHGYVTARHFMRLPRHAGDKRRIDVWLAPSLGWLPVRLVQTEPSGTEVELLWRGALSVPSASNDMSDAAPGASDAANGATNGVTSGGASGAANDAANHTMSDTPQGTPGHAATSSPAPLEAAPAPTSTAPADANAGTPPAASPSAAPSPTSPTSPSSAQSTPPSAPQTQTQPAPQPATPDAPPMPAADAPLHP</sequence>
<feature type="region of interest" description="Disordered" evidence="1">
    <location>
        <begin position="382"/>
        <end position="515"/>
    </location>
</feature>
<keyword evidence="2" id="KW-0472">Membrane</keyword>
<evidence type="ECO:0000313" key="4">
    <source>
        <dbReference type="Proteomes" id="UP000295722"/>
    </source>
</evidence>
<dbReference type="Proteomes" id="UP000295722">
    <property type="component" value="Unassembled WGS sequence"/>
</dbReference>